<evidence type="ECO:0000256" key="1">
    <source>
        <dbReference type="SAM" id="MobiDB-lite"/>
    </source>
</evidence>
<keyword evidence="2" id="KW-1133">Transmembrane helix</keyword>
<reference evidence="3 4" key="1">
    <citation type="submission" date="2019-10" db="EMBL/GenBank/DDBJ databases">
        <authorList>
            <person name="Palmer J.M."/>
        </authorList>
    </citation>
    <scope>NUCLEOTIDE SEQUENCE [LARGE SCALE GENOMIC DNA]</scope>
    <source>
        <strain evidence="3 4">TWF696</strain>
    </source>
</reference>
<keyword evidence="2" id="KW-0812">Transmembrane</keyword>
<feature type="compositionally biased region" description="Low complexity" evidence="1">
    <location>
        <begin position="406"/>
        <end position="420"/>
    </location>
</feature>
<name>A0AAV9U5Q4_9PEZI</name>
<evidence type="ECO:0000256" key="2">
    <source>
        <dbReference type="SAM" id="Phobius"/>
    </source>
</evidence>
<comment type="caution">
    <text evidence="3">The sequence shown here is derived from an EMBL/GenBank/DDBJ whole genome shotgun (WGS) entry which is preliminary data.</text>
</comment>
<feature type="transmembrane region" description="Helical" evidence="2">
    <location>
        <begin position="47"/>
        <end position="65"/>
    </location>
</feature>
<evidence type="ECO:0000313" key="4">
    <source>
        <dbReference type="Proteomes" id="UP001375240"/>
    </source>
</evidence>
<organism evidence="3 4">
    <name type="scientific">Orbilia brochopaga</name>
    <dbReference type="NCBI Taxonomy" id="3140254"/>
    <lineage>
        <taxon>Eukaryota</taxon>
        <taxon>Fungi</taxon>
        <taxon>Dikarya</taxon>
        <taxon>Ascomycota</taxon>
        <taxon>Pezizomycotina</taxon>
        <taxon>Orbiliomycetes</taxon>
        <taxon>Orbiliales</taxon>
        <taxon>Orbiliaceae</taxon>
        <taxon>Orbilia</taxon>
    </lineage>
</organism>
<keyword evidence="2" id="KW-0472">Membrane</keyword>
<sequence>MARGWRQPERGFLDCLFETIGTIHTVWVSRGEDLTVLGRMMKGVEMAIAFWILLAILLPDVFGTICKEILRGSNGVVGHQMPPLQTTRRRPQASQVPRRPQGPDLLERLIASGVHESKTLVSRALAFADLTTTQRSDYYYSHIVPHLVEARTACLRLASRFITPIIHKGNEVGDMLKRAQGRWSRFWATPTRAAMVLPPKGRVSGEALVHPELVFDPLWTNVEPTSMPVRRWQPEHTVESWEAHKREVEELRPWQLATLKTPMHLRRFYYGPAHQYLRRPRLAPPMRPAPHLPAALPALPAPTNPFPAGAPSQPAPQLALPTLPPGISLEQFLNALFPAPAPHLSSPEVQAAERPAAMANALPTVPPSVLTLVPPAISPVPPPYAQVPEVAGPSAQALITDDLSSAFASPWPSSRPAARARSSRKRQMRREEPGSESTTALERKLDPCLDLDLDPRKRRR</sequence>
<feature type="region of interest" description="Disordered" evidence="1">
    <location>
        <begin position="406"/>
        <end position="460"/>
    </location>
</feature>
<dbReference type="AlphaFoldDB" id="A0AAV9U5Q4"/>
<dbReference type="Proteomes" id="UP001375240">
    <property type="component" value="Unassembled WGS sequence"/>
</dbReference>
<gene>
    <name evidence="3" type="ORF">TWF696_002484</name>
</gene>
<accession>A0AAV9U5Q4</accession>
<keyword evidence="4" id="KW-1185">Reference proteome</keyword>
<dbReference type="EMBL" id="JAVHNQ010000013">
    <property type="protein sequence ID" value="KAK6333973.1"/>
    <property type="molecule type" value="Genomic_DNA"/>
</dbReference>
<evidence type="ECO:0000313" key="3">
    <source>
        <dbReference type="EMBL" id="KAK6333973.1"/>
    </source>
</evidence>
<feature type="region of interest" description="Disordered" evidence="1">
    <location>
        <begin position="80"/>
        <end position="101"/>
    </location>
</feature>
<protein>
    <submittedName>
        <fullName evidence="3">Uncharacterized protein</fullName>
    </submittedName>
</protein>
<proteinExistence type="predicted"/>